<dbReference type="AlphaFoldDB" id="A0A5B2WQ35"/>
<dbReference type="PRINTS" id="PR00081">
    <property type="entry name" value="GDHRDH"/>
</dbReference>
<accession>A0A5B2WQ35</accession>
<keyword evidence="4" id="KW-1185">Reference proteome</keyword>
<dbReference type="GO" id="GO:0016614">
    <property type="term" value="F:oxidoreductase activity, acting on CH-OH group of donors"/>
    <property type="evidence" value="ECO:0007669"/>
    <property type="project" value="UniProtKB-ARBA"/>
</dbReference>
<reference evidence="3 4" key="1">
    <citation type="submission" date="2019-09" db="EMBL/GenBank/DDBJ databases">
        <title>Goodfellowia gen. nov., a new genus of the Pseudonocardineae related to Actinoalloteichus, containing Goodfellowia coeruleoviolacea gen. nov., comb. nov. gen. nov., comb. nov.</title>
        <authorList>
            <person name="Labeda D."/>
        </authorList>
    </citation>
    <scope>NUCLEOTIDE SEQUENCE [LARGE SCALE GENOMIC DNA]</scope>
    <source>
        <strain evidence="3 4">AN110305</strain>
    </source>
</reference>
<dbReference type="PANTHER" id="PTHR48107">
    <property type="entry name" value="NADPH-DEPENDENT ALDEHYDE REDUCTASE-LIKE PROTEIN, CHLOROPLASTIC-RELATED"/>
    <property type="match status" value="1"/>
</dbReference>
<reference evidence="3 4" key="2">
    <citation type="submission" date="2019-09" db="EMBL/GenBank/DDBJ databases">
        <authorList>
            <person name="Jin C."/>
        </authorList>
    </citation>
    <scope>NUCLEOTIDE SEQUENCE [LARGE SCALE GENOMIC DNA]</scope>
    <source>
        <strain evidence="3 4">AN110305</strain>
    </source>
</reference>
<dbReference type="Proteomes" id="UP000323454">
    <property type="component" value="Unassembled WGS sequence"/>
</dbReference>
<dbReference type="OrthoDB" id="9803333at2"/>
<sequence length="257" mass="26591">MSDFTVAGMTTSTTAPLTGRTAIVTASSRGIGAAIARRLGADGANVIVNYQRNADAAAEVVAAIEATGGKGVAVRADLSVAADIALLFDTARDTFGGLDILVNNAGLNLHKAVVDIEDEEFERVLAVNVRGTFLALRHAARQLRDGGRIVNISTGYTRVSFPGEGVYTATKAAVEHLGVALSKELGPRGITVNSVLPGLTDTDETAAIRDQFDTFAAMTPLRRVGRPEDIADVVAFLAGDDARWVTGQSIAAAGGLA</sequence>
<evidence type="ECO:0000256" key="1">
    <source>
        <dbReference type="ARBA" id="ARBA00006484"/>
    </source>
</evidence>
<organism evidence="3 4">
    <name type="scientific">Solihabitans fulvus</name>
    <dbReference type="NCBI Taxonomy" id="1892852"/>
    <lineage>
        <taxon>Bacteria</taxon>
        <taxon>Bacillati</taxon>
        <taxon>Actinomycetota</taxon>
        <taxon>Actinomycetes</taxon>
        <taxon>Pseudonocardiales</taxon>
        <taxon>Pseudonocardiaceae</taxon>
        <taxon>Solihabitans</taxon>
    </lineage>
</organism>
<evidence type="ECO:0000256" key="2">
    <source>
        <dbReference type="ARBA" id="ARBA00023002"/>
    </source>
</evidence>
<keyword evidence="2" id="KW-0560">Oxidoreductase</keyword>
<proteinExistence type="inferred from homology"/>
<dbReference type="SUPFAM" id="SSF51735">
    <property type="entry name" value="NAD(P)-binding Rossmann-fold domains"/>
    <property type="match status" value="1"/>
</dbReference>
<comment type="caution">
    <text evidence="3">The sequence shown here is derived from an EMBL/GenBank/DDBJ whole genome shotgun (WGS) entry which is preliminary data.</text>
</comment>
<evidence type="ECO:0000313" key="3">
    <source>
        <dbReference type="EMBL" id="KAA2254073.1"/>
    </source>
</evidence>
<dbReference type="PANTHER" id="PTHR48107:SF7">
    <property type="entry name" value="RE15974P"/>
    <property type="match status" value="1"/>
</dbReference>
<dbReference type="FunFam" id="3.40.50.720:FF:000084">
    <property type="entry name" value="Short-chain dehydrogenase reductase"/>
    <property type="match status" value="1"/>
</dbReference>
<comment type="similarity">
    <text evidence="1">Belongs to the short-chain dehydrogenases/reductases (SDR) family.</text>
</comment>
<dbReference type="Gene3D" id="3.40.50.720">
    <property type="entry name" value="NAD(P)-binding Rossmann-like Domain"/>
    <property type="match status" value="1"/>
</dbReference>
<name>A0A5B2WQ35_9PSEU</name>
<dbReference type="PRINTS" id="PR00080">
    <property type="entry name" value="SDRFAMILY"/>
</dbReference>
<dbReference type="Pfam" id="PF13561">
    <property type="entry name" value="adh_short_C2"/>
    <property type="match status" value="1"/>
</dbReference>
<gene>
    <name evidence="3" type="ORF">F0L68_31170</name>
</gene>
<dbReference type="EMBL" id="VUOB01000063">
    <property type="protein sequence ID" value="KAA2254073.1"/>
    <property type="molecule type" value="Genomic_DNA"/>
</dbReference>
<dbReference type="InterPro" id="IPR036291">
    <property type="entry name" value="NAD(P)-bd_dom_sf"/>
</dbReference>
<evidence type="ECO:0000313" key="4">
    <source>
        <dbReference type="Proteomes" id="UP000323454"/>
    </source>
</evidence>
<dbReference type="InterPro" id="IPR002347">
    <property type="entry name" value="SDR_fam"/>
</dbReference>
<protein>
    <submittedName>
        <fullName evidence="3">SDR family oxidoreductase</fullName>
    </submittedName>
</protein>